<dbReference type="AlphaFoldDB" id="A0A5B9DCR3"/>
<feature type="domain" description="Thoeris protein ThsB TIR-like" evidence="1">
    <location>
        <begin position="5"/>
        <end position="103"/>
    </location>
</feature>
<dbReference type="KEGG" id="psyt:DSAG12_02661"/>
<dbReference type="OrthoDB" id="350227at2157"/>
<proteinExistence type="predicted"/>
<dbReference type="Proteomes" id="UP000321408">
    <property type="component" value="Chromosome"/>
</dbReference>
<dbReference type="InterPro" id="IPR015032">
    <property type="entry name" value="ThsB__TIR-like_domain"/>
</dbReference>
<organism evidence="2 3">
    <name type="scientific">Promethearchaeum syntrophicum</name>
    <dbReference type="NCBI Taxonomy" id="2594042"/>
    <lineage>
        <taxon>Archaea</taxon>
        <taxon>Promethearchaeati</taxon>
        <taxon>Promethearchaeota</taxon>
        <taxon>Promethearchaeia</taxon>
        <taxon>Promethearchaeales</taxon>
        <taxon>Promethearchaeaceae</taxon>
        <taxon>Promethearchaeum</taxon>
    </lineage>
</organism>
<dbReference type="EMBL" id="CP042905">
    <property type="protein sequence ID" value="QEE16831.1"/>
    <property type="molecule type" value="Genomic_DNA"/>
</dbReference>
<evidence type="ECO:0000313" key="2">
    <source>
        <dbReference type="EMBL" id="QEE16831.1"/>
    </source>
</evidence>
<gene>
    <name evidence="2" type="ORF">DSAG12_02661</name>
</gene>
<reference evidence="2 3" key="2">
    <citation type="journal article" date="2024" name="Int. J. Syst. Evol. Microbiol.">
        <title>Promethearchaeum syntrophicum gen. nov., sp. nov., an anaerobic, obligately syntrophic archaeon, the first isolate of the lineage 'Asgard' archaea, and proposal of the new archaeal phylum Promethearchaeota phyl. nov. and kingdom Promethearchaeati regn. nov.</title>
        <authorList>
            <person name="Imachi H."/>
            <person name="Nobu M.K."/>
            <person name="Kato S."/>
            <person name="Takaki Y."/>
            <person name="Miyazaki M."/>
            <person name="Miyata M."/>
            <person name="Ogawara M."/>
            <person name="Saito Y."/>
            <person name="Sakai S."/>
            <person name="Tahara Y.O."/>
            <person name="Takano Y."/>
            <person name="Tasumi E."/>
            <person name="Uematsu K."/>
            <person name="Yoshimura T."/>
            <person name="Itoh T."/>
            <person name="Ohkuma M."/>
            <person name="Takai K."/>
        </authorList>
    </citation>
    <scope>NUCLEOTIDE SEQUENCE [LARGE SCALE GENOMIC DNA]</scope>
    <source>
        <strain evidence="2 3">MK-D1</strain>
    </source>
</reference>
<name>A0A5B9DCR3_9ARCH</name>
<dbReference type="GeneID" id="41330641"/>
<dbReference type="InterPro" id="IPR036490">
    <property type="entry name" value="ThsB_TIR-like_sf"/>
</dbReference>
<dbReference type="RefSeq" id="WP_147663759.1">
    <property type="nucleotide sequence ID" value="NZ_CP042905.2"/>
</dbReference>
<evidence type="ECO:0000313" key="3">
    <source>
        <dbReference type="Proteomes" id="UP000321408"/>
    </source>
</evidence>
<evidence type="ECO:0000259" key="1">
    <source>
        <dbReference type="Pfam" id="PF08937"/>
    </source>
</evidence>
<keyword evidence="3" id="KW-1185">Reference proteome</keyword>
<dbReference type="SUPFAM" id="SSF52206">
    <property type="entry name" value="Hypothetical protein MTH538"/>
    <property type="match status" value="1"/>
</dbReference>
<accession>A0A5B9DCR3</accession>
<sequence length="159" mass="19207">MRVVFFSFHYQRDIWRARYIKSSWYYAETREAAGFWDGSIEENHPTFNDQEIKKLINQTLHGTSVTVVLIGQETSYRRWIKYEIKQSYLKNNALLGIYIHKLRNKYRKRDTKGNNPFEYVYDDYNQPLSDHVPIYDWFDDKGKYNIGSWIEEAARDVGR</sequence>
<reference evidence="2 3" key="1">
    <citation type="journal article" date="2020" name="Nature">
        <title>Isolation of an archaeon at the prokaryote-eukaryote interface.</title>
        <authorList>
            <person name="Imachi H."/>
            <person name="Nobu M.K."/>
            <person name="Nakahara N."/>
            <person name="Morono Y."/>
            <person name="Ogawara M."/>
            <person name="Takaki Y."/>
            <person name="Takano Y."/>
            <person name="Uematsu K."/>
            <person name="Ikuta T."/>
            <person name="Ito M."/>
            <person name="Matsui Y."/>
            <person name="Miyazaki M."/>
            <person name="Murata K."/>
            <person name="Saito Y."/>
            <person name="Sakai S."/>
            <person name="Song C."/>
            <person name="Tasumi E."/>
            <person name="Yamanaka Y."/>
            <person name="Yamaguchi T."/>
            <person name="Kamagata Y."/>
            <person name="Tamaki H."/>
            <person name="Takai K."/>
        </authorList>
    </citation>
    <scope>NUCLEOTIDE SEQUENCE [LARGE SCALE GENOMIC DNA]</scope>
    <source>
        <strain evidence="2 3">MK-D1</strain>
    </source>
</reference>
<dbReference type="Gene3D" id="3.40.50.11200">
    <property type="match status" value="1"/>
</dbReference>
<protein>
    <submittedName>
        <fullName evidence="2">TIR domain-containing protein</fullName>
    </submittedName>
</protein>
<dbReference type="Pfam" id="PF08937">
    <property type="entry name" value="ThsB_TIR"/>
    <property type="match status" value="1"/>
</dbReference>